<evidence type="ECO:0000256" key="5">
    <source>
        <dbReference type="ARBA" id="ARBA00048391"/>
    </source>
</evidence>
<evidence type="ECO:0000259" key="6">
    <source>
        <dbReference type="Pfam" id="PF05175"/>
    </source>
</evidence>
<keyword evidence="2" id="KW-0489">Methyltransferase</keyword>
<proteinExistence type="predicted"/>
<evidence type="ECO:0000256" key="1">
    <source>
        <dbReference type="ARBA" id="ARBA00012771"/>
    </source>
</evidence>
<dbReference type="Gene3D" id="1.10.8.10">
    <property type="entry name" value="DNA helicase RuvA subunit, C-terminal domain"/>
    <property type="match status" value="1"/>
</dbReference>
<evidence type="ECO:0000256" key="3">
    <source>
        <dbReference type="ARBA" id="ARBA00022679"/>
    </source>
</evidence>
<dbReference type="Proteomes" id="UP000030889">
    <property type="component" value="Unassembled WGS sequence"/>
</dbReference>
<comment type="caution">
    <text evidence="7">The sequence shown here is derived from an EMBL/GenBank/DDBJ whole genome shotgun (WGS) entry which is preliminary data.</text>
</comment>
<dbReference type="EMBL" id="JRGF01000002">
    <property type="protein sequence ID" value="KHE42774.1"/>
    <property type="molecule type" value="Genomic_DNA"/>
</dbReference>
<sequence>MKRREVLERVRRAVPDAYTAGEARAIAFEVAECFCGFSRAEAVADPGAEAVADEGVLEEACRRIAAHVPLQYVTGRTEFYGLPFRVGEGVLIPRPETEELVQWIAADCAGIAGVCLLDIGTGSGAIAVALSRLLVAPTVDAADISPDALVFAAENAAVNGATVHFVQADATAPYDTFAGLLPRHRYDVVVSNPPYIPRSEYASMRDNVRLYEPAGALFVEDADPLLFYREIGHKAARLLDAGGRLFFEVHEDYACGVCKLLSGQGFVGVECRYDMNGKPRMVRCVKE</sequence>
<evidence type="ECO:0000313" key="7">
    <source>
        <dbReference type="EMBL" id="KHE42774.1"/>
    </source>
</evidence>
<evidence type="ECO:0000313" key="8">
    <source>
        <dbReference type="Proteomes" id="UP000030889"/>
    </source>
</evidence>
<dbReference type="InterPro" id="IPR050320">
    <property type="entry name" value="N5-glutamine_MTase"/>
</dbReference>
<keyword evidence="4" id="KW-0949">S-adenosyl-L-methionine</keyword>
<feature type="domain" description="Methyltransferase small" evidence="6">
    <location>
        <begin position="116"/>
        <end position="196"/>
    </location>
</feature>
<evidence type="ECO:0000256" key="2">
    <source>
        <dbReference type="ARBA" id="ARBA00022603"/>
    </source>
</evidence>
<name>A0ABR4YKK0_9BACT</name>
<dbReference type="Gene3D" id="3.40.50.150">
    <property type="entry name" value="Vaccinia Virus protein VP39"/>
    <property type="match status" value="1"/>
</dbReference>
<dbReference type="NCBIfam" id="TIGR00536">
    <property type="entry name" value="hemK_fam"/>
    <property type="match status" value="1"/>
</dbReference>
<dbReference type="PROSITE" id="PS00092">
    <property type="entry name" value="N6_MTASE"/>
    <property type="match status" value="1"/>
</dbReference>
<accession>A0ABR4YKK0</accession>
<dbReference type="InterPro" id="IPR007848">
    <property type="entry name" value="Small_mtfrase_dom"/>
</dbReference>
<dbReference type="InterPro" id="IPR029063">
    <property type="entry name" value="SAM-dependent_MTases_sf"/>
</dbReference>
<keyword evidence="3" id="KW-0808">Transferase</keyword>
<dbReference type="EC" id="2.1.1.297" evidence="1"/>
<protein>
    <recommendedName>
        <fullName evidence="1">peptide chain release factor N(5)-glutamine methyltransferase</fullName>
        <ecNumber evidence="1">2.1.1.297</ecNumber>
    </recommendedName>
</protein>
<keyword evidence="8" id="KW-1185">Reference proteome</keyword>
<dbReference type="PANTHER" id="PTHR18895:SF74">
    <property type="entry name" value="MTRF1L RELEASE FACTOR GLUTAMINE METHYLTRANSFERASE"/>
    <property type="match status" value="1"/>
</dbReference>
<dbReference type="InterPro" id="IPR004556">
    <property type="entry name" value="HemK-like"/>
</dbReference>
<dbReference type="SUPFAM" id="SSF53335">
    <property type="entry name" value="S-adenosyl-L-methionine-dependent methyltransferases"/>
    <property type="match status" value="1"/>
</dbReference>
<organism evidence="7 8">
    <name type="scientific">Alistipes inops</name>
    <dbReference type="NCBI Taxonomy" id="1501391"/>
    <lineage>
        <taxon>Bacteria</taxon>
        <taxon>Pseudomonadati</taxon>
        <taxon>Bacteroidota</taxon>
        <taxon>Bacteroidia</taxon>
        <taxon>Bacteroidales</taxon>
        <taxon>Rikenellaceae</taxon>
        <taxon>Alistipes</taxon>
    </lineage>
</organism>
<gene>
    <name evidence="7" type="ORF">LG35_01835</name>
</gene>
<dbReference type="PANTHER" id="PTHR18895">
    <property type="entry name" value="HEMK METHYLTRANSFERASE"/>
    <property type="match status" value="1"/>
</dbReference>
<evidence type="ECO:0000256" key="4">
    <source>
        <dbReference type="ARBA" id="ARBA00022691"/>
    </source>
</evidence>
<dbReference type="Pfam" id="PF05175">
    <property type="entry name" value="MTS"/>
    <property type="match status" value="1"/>
</dbReference>
<comment type="catalytic activity">
    <reaction evidence="5">
        <text>L-glutaminyl-[peptide chain release factor] + S-adenosyl-L-methionine = N(5)-methyl-L-glutaminyl-[peptide chain release factor] + S-adenosyl-L-homocysteine + H(+)</text>
        <dbReference type="Rhea" id="RHEA:42896"/>
        <dbReference type="Rhea" id="RHEA-COMP:10271"/>
        <dbReference type="Rhea" id="RHEA-COMP:10272"/>
        <dbReference type="ChEBI" id="CHEBI:15378"/>
        <dbReference type="ChEBI" id="CHEBI:30011"/>
        <dbReference type="ChEBI" id="CHEBI:57856"/>
        <dbReference type="ChEBI" id="CHEBI:59789"/>
        <dbReference type="ChEBI" id="CHEBI:61891"/>
        <dbReference type="EC" id="2.1.1.297"/>
    </reaction>
</comment>
<dbReference type="CDD" id="cd02440">
    <property type="entry name" value="AdoMet_MTases"/>
    <property type="match status" value="1"/>
</dbReference>
<reference evidence="7 8" key="1">
    <citation type="submission" date="2014-09" db="EMBL/GenBank/DDBJ databases">
        <title>Alistipes sp. 627, sp. nov., a novel member of the family Rikenellaceae isolated from human faeces.</title>
        <authorList>
            <person name="Shkoporov A.N."/>
            <person name="Chaplin A.V."/>
            <person name="Motuzova O.V."/>
            <person name="Kafarskaia L.I."/>
            <person name="Khokhlova E.V."/>
            <person name="Efimov B.A."/>
        </authorList>
    </citation>
    <scope>NUCLEOTIDE SEQUENCE [LARGE SCALE GENOMIC DNA]</scope>
    <source>
        <strain evidence="7 8">627</strain>
    </source>
</reference>
<dbReference type="RefSeq" id="WP_035471693.1">
    <property type="nucleotide sequence ID" value="NZ_JRGF01000002.1"/>
</dbReference>
<dbReference type="NCBIfam" id="TIGR03534">
    <property type="entry name" value="RF_mod_PrmC"/>
    <property type="match status" value="1"/>
</dbReference>
<dbReference type="InterPro" id="IPR019874">
    <property type="entry name" value="RF_methyltr_PrmC"/>
</dbReference>
<dbReference type="InterPro" id="IPR002052">
    <property type="entry name" value="DNA_methylase_N6_adenine_CS"/>
</dbReference>